<protein>
    <submittedName>
        <fullName evidence="3">3-methyladenine DNA glycosylase/8-oxoguanine DNA glycosylase</fullName>
    </submittedName>
</protein>
<dbReference type="PANTHER" id="PTHR43003:SF6">
    <property type="entry name" value="DNA GLYCOSYLASE"/>
    <property type="match status" value="1"/>
</dbReference>
<evidence type="ECO:0000256" key="2">
    <source>
        <dbReference type="ARBA" id="ARBA00023204"/>
    </source>
</evidence>
<sequence length="311" mass="33840">MTPLEMRWVPTGSYDLNATVGILRRGPADPCSIFHDGAWWFAFHTPDGAASLRLQQLPDGVNLLGFGPGAERAFASAPALLGADDDWTEFDSRSFQASLPEHVQTARRRHPGLRLPRTGRVIDSLVPAILEQKVTGKEAFAGYRRLIFRYGSVPPGAGSAGFPARLRLAPSPAEWASIPSWEWHRAGVGPQRSDTVMRALKRAAGLERLGSADASTAATGLMSIPGIGPWTAAEVTQCSHGDPDSVAVGDYHLAGFVGLALTGQPVDDNTMMELLEPWRGHRQRVVRMLYLSGISKERHGPRMSVRDYRDI</sequence>
<comment type="caution">
    <text evidence="3">The sequence shown here is derived from an EMBL/GenBank/DDBJ whole genome shotgun (WGS) entry which is preliminary data.</text>
</comment>
<dbReference type="InterPro" id="IPR051912">
    <property type="entry name" value="Alkylbase_DNA_Glycosylase/TA"/>
</dbReference>
<evidence type="ECO:0000256" key="1">
    <source>
        <dbReference type="ARBA" id="ARBA00022763"/>
    </source>
</evidence>
<gene>
    <name evidence="3" type="ORF">JOE69_002557</name>
</gene>
<accession>A0ABU1JD07</accession>
<proteinExistence type="predicted"/>
<dbReference type="EMBL" id="JAVDQF010000001">
    <property type="protein sequence ID" value="MDR6270319.1"/>
    <property type="molecule type" value="Genomic_DNA"/>
</dbReference>
<evidence type="ECO:0000313" key="4">
    <source>
        <dbReference type="Proteomes" id="UP001185069"/>
    </source>
</evidence>
<dbReference type="Proteomes" id="UP001185069">
    <property type="component" value="Unassembled WGS sequence"/>
</dbReference>
<evidence type="ECO:0000313" key="3">
    <source>
        <dbReference type="EMBL" id="MDR6270319.1"/>
    </source>
</evidence>
<name>A0ABU1JD07_9MICC</name>
<dbReference type="Gene3D" id="1.10.340.30">
    <property type="entry name" value="Hypothetical protein, domain 2"/>
    <property type="match status" value="1"/>
</dbReference>
<keyword evidence="2" id="KW-0234">DNA repair</keyword>
<dbReference type="RefSeq" id="WP_309799314.1">
    <property type="nucleotide sequence ID" value="NZ_BAAAHY010000007.1"/>
</dbReference>
<dbReference type="InterPro" id="IPR011257">
    <property type="entry name" value="DNA_glycosylase"/>
</dbReference>
<dbReference type="SUPFAM" id="SSF48150">
    <property type="entry name" value="DNA-glycosylase"/>
    <property type="match status" value="1"/>
</dbReference>
<keyword evidence="1" id="KW-0227">DNA damage</keyword>
<reference evidence="3 4" key="1">
    <citation type="submission" date="2023-07" db="EMBL/GenBank/DDBJ databases">
        <title>Sequencing the genomes of 1000 actinobacteria strains.</title>
        <authorList>
            <person name="Klenk H.-P."/>
        </authorList>
    </citation>
    <scope>NUCLEOTIDE SEQUENCE [LARGE SCALE GENOMIC DNA]</scope>
    <source>
        <strain evidence="3 4">DSM 14555</strain>
    </source>
</reference>
<organism evidence="3 4">
    <name type="scientific">Arthrobacter russicus</name>
    <dbReference type="NCBI Taxonomy" id="172040"/>
    <lineage>
        <taxon>Bacteria</taxon>
        <taxon>Bacillati</taxon>
        <taxon>Actinomycetota</taxon>
        <taxon>Actinomycetes</taxon>
        <taxon>Micrococcales</taxon>
        <taxon>Micrococcaceae</taxon>
        <taxon>Arthrobacter</taxon>
    </lineage>
</organism>
<keyword evidence="4" id="KW-1185">Reference proteome</keyword>
<dbReference type="PANTHER" id="PTHR43003">
    <property type="entry name" value="DNA-3-METHYLADENINE GLYCOSYLASE"/>
    <property type="match status" value="1"/>
</dbReference>